<feature type="compositionally biased region" description="Polar residues" evidence="1">
    <location>
        <begin position="537"/>
        <end position="546"/>
    </location>
</feature>
<dbReference type="Gene3D" id="3.40.50.1460">
    <property type="match status" value="1"/>
</dbReference>
<gene>
    <name evidence="3" type="ORF">LY89DRAFT_776104</name>
</gene>
<feature type="region of interest" description="Disordered" evidence="1">
    <location>
        <begin position="316"/>
        <end position="362"/>
    </location>
</feature>
<dbReference type="GO" id="GO:0004197">
    <property type="term" value="F:cysteine-type endopeptidase activity"/>
    <property type="evidence" value="ECO:0007669"/>
    <property type="project" value="InterPro"/>
</dbReference>
<dbReference type="Pfam" id="PF00656">
    <property type="entry name" value="Peptidase_C14"/>
    <property type="match status" value="1"/>
</dbReference>
<dbReference type="Proteomes" id="UP000070700">
    <property type="component" value="Unassembled WGS sequence"/>
</dbReference>
<evidence type="ECO:0000259" key="2">
    <source>
        <dbReference type="Pfam" id="PF00656"/>
    </source>
</evidence>
<keyword evidence="4" id="KW-1185">Reference proteome</keyword>
<dbReference type="GeneID" id="28831738"/>
<name>A0A194XUS6_MOLSC</name>
<organism evidence="3 4">
    <name type="scientific">Mollisia scopiformis</name>
    <name type="common">Conifer needle endophyte fungus</name>
    <name type="synonym">Phialocephala scopiformis</name>
    <dbReference type="NCBI Taxonomy" id="149040"/>
    <lineage>
        <taxon>Eukaryota</taxon>
        <taxon>Fungi</taxon>
        <taxon>Dikarya</taxon>
        <taxon>Ascomycota</taxon>
        <taxon>Pezizomycotina</taxon>
        <taxon>Leotiomycetes</taxon>
        <taxon>Helotiales</taxon>
        <taxon>Mollisiaceae</taxon>
        <taxon>Mollisia</taxon>
    </lineage>
</organism>
<sequence>MDERGPDQIRLASESSVTTVEKDSQDSGFIRLWPAAHDISCTEFHIPNIHTLGADLDAAVQAVWPTRHQSRYTRVCALLVSWEDDDLGVWREVGPLRSLLKDKYNFDVEEYRIPSVKTPDKALKSRVIDFLDADEDDTLFIFYYAGHARRALDANNSTMWCANRRSFETVIASGGIQSMFEEAEADVLLLYDCCYSAAGPITGSGRKRHVVEAIAACGYETIAPEVDKHSFTKALTEMLARKLEGGSFSVGELHSRVLSKLKCWTPDLRTDEYGKFLETRDGHFIPEHQPRRTPIYSIICETEPRRSILLAPLPKREFSSTPSASDGPDTPSSSSPGPVPWDIPAPSTNLTSKKRKRNAEHKAPTAQILLAIRLERDALDIPQWTELLRNLPSEAIDIRIEGVYQSFSTLLLLRMPVAVWDLLPQNPAYSFVGFVTSDNLSHRVKRTPTLSVPPEECHSVHSASQKSEDEDEDVRHAGQVPAGRRTPCDTEILTDVEDTPRGPAKRRGRPYNQASNRDSELLRTKNPPVSPPVDAEASQTSTSSTLIDSDPIEFSQISTPIKKNGKRCVDSPRSPSSVASYGWVQVWFCCQCDQTDSDPAAAIGMWESNCANCGHSRDGGCKVDQVKVYESR</sequence>
<feature type="region of interest" description="Disordered" evidence="1">
    <location>
        <begin position="447"/>
        <end position="546"/>
    </location>
</feature>
<evidence type="ECO:0000313" key="3">
    <source>
        <dbReference type="EMBL" id="KUJ23891.1"/>
    </source>
</evidence>
<accession>A0A194XUS6</accession>
<proteinExistence type="predicted"/>
<protein>
    <recommendedName>
        <fullName evidence="2">Peptidase C14 caspase domain-containing protein</fullName>
    </recommendedName>
</protein>
<dbReference type="KEGG" id="psco:LY89DRAFT_776104"/>
<feature type="domain" description="Peptidase C14 caspase" evidence="2">
    <location>
        <begin position="95"/>
        <end position="262"/>
    </location>
</feature>
<dbReference type="GO" id="GO:0006508">
    <property type="term" value="P:proteolysis"/>
    <property type="evidence" value="ECO:0007669"/>
    <property type="project" value="InterPro"/>
</dbReference>
<dbReference type="RefSeq" id="XP_018078246.1">
    <property type="nucleotide sequence ID" value="XM_018222012.1"/>
</dbReference>
<feature type="compositionally biased region" description="Low complexity" evidence="1">
    <location>
        <begin position="319"/>
        <end position="336"/>
    </location>
</feature>
<dbReference type="EMBL" id="KQ947404">
    <property type="protein sequence ID" value="KUJ23891.1"/>
    <property type="molecule type" value="Genomic_DNA"/>
</dbReference>
<dbReference type="InterPro" id="IPR011600">
    <property type="entry name" value="Pept_C14_caspase"/>
</dbReference>
<reference evidence="3 4" key="1">
    <citation type="submission" date="2015-10" db="EMBL/GenBank/DDBJ databases">
        <title>Full genome of DAOMC 229536 Phialocephala scopiformis, a fungal endophyte of spruce producing the potent anti-insectan compound rugulosin.</title>
        <authorList>
            <consortium name="DOE Joint Genome Institute"/>
            <person name="Walker A.K."/>
            <person name="Frasz S.L."/>
            <person name="Seifert K.A."/>
            <person name="Miller J.D."/>
            <person name="Mondo S.J."/>
            <person name="Labutti K."/>
            <person name="Lipzen A."/>
            <person name="Dockter R."/>
            <person name="Kennedy M."/>
            <person name="Grigoriev I.V."/>
            <person name="Spatafora J.W."/>
        </authorList>
    </citation>
    <scope>NUCLEOTIDE SEQUENCE [LARGE SCALE GENOMIC DNA]</scope>
    <source>
        <strain evidence="3 4">CBS 120377</strain>
    </source>
</reference>
<evidence type="ECO:0000256" key="1">
    <source>
        <dbReference type="SAM" id="MobiDB-lite"/>
    </source>
</evidence>
<dbReference type="InParanoid" id="A0A194XUS6"/>
<dbReference type="OrthoDB" id="4760831at2759"/>
<evidence type="ECO:0000313" key="4">
    <source>
        <dbReference type="Proteomes" id="UP000070700"/>
    </source>
</evidence>
<dbReference type="AlphaFoldDB" id="A0A194XUS6"/>